<feature type="domain" description="ABC transporter" evidence="5">
    <location>
        <begin position="379"/>
        <end position="594"/>
    </location>
</feature>
<gene>
    <name evidence="6" type="ORF">RHGRI_036576</name>
</gene>
<dbReference type="FunFam" id="3.40.50.300:FF:000683">
    <property type="entry name" value="Abc transporter f family member 1"/>
    <property type="match status" value="1"/>
</dbReference>
<name>A0AAV6HNI6_9ERIC</name>
<sequence>MVSDASKKKAAQKKAAAVAKRGGKAVAAAASSKAAATVDDVSNGVDALQISDRTCTGVLCSHPLSRDIRIESLSLTFHGHDLIVDSELELNYGRRYGLLGLNGCGKSTLLTAIGHRELPIPDHMDIHHLSREIEASDMSALQAVVSCDEERLKLEKEAEALAGQEDGGGENLDRIYERLEAMDASTAEKRAAEILFGLGFNQKMQEKKTRDFSGGWRMRIALARALFMNPTILLLDEPTNHLDLEACVWLEETLKNFESILVVVSHSQDFLNGVCTNIIHMQSKNLKIYTGNYDQYVQTRGDLEENQMKQYKWEQEQIANMKEYIARFGHGSAKLARQAQSKEKTLAKMERGGLTEKVARDQVLVFRFPDVGKLPPPVLQFSEVSFGYNPENILYRDLDFGVDLDSRIALVGPNGAGKSTLLKLMTGELTPLDGMVKRHNHLRIAQYHQHLAEKLDLEMPALQFMIKEYPGNEEEKMRAAIGRFGLTGKAQVMPMKNLSDGQKSRVIFAWLAFRQPQMLLLDEPTNHLDIETIDSLAEALNEWDGGMVLVSHDFRLINQVAHEIWLCENQKVTRWEGDIMDFKKHLKKKAGLSD</sequence>
<dbReference type="InterPro" id="IPR027417">
    <property type="entry name" value="P-loop_NTPase"/>
</dbReference>
<dbReference type="InterPro" id="IPR032781">
    <property type="entry name" value="ABC_tran_Xtn"/>
</dbReference>
<reference evidence="6 7" key="1">
    <citation type="submission" date="2020-08" db="EMBL/GenBank/DDBJ databases">
        <title>Plant Genome Project.</title>
        <authorList>
            <person name="Zhang R.-G."/>
        </authorList>
    </citation>
    <scope>NUCLEOTIDE SEQUENCE [LARGE SCALE GENOMIC DNA]</scope>
    <source>
        <strain evidence="6">WSP0</strain>
        <tissue evidence="6">Leaf</tissue>
    </source>
</reference>
<dbReference type="EMBL" id="JACTNZ010000013">
    <property type="protein sequence ID" value="KAG5515581.1"/>
    <property type="molecule type" value="Genomic_DNA"/>
</dbReference>
<comment type="similarity">
    <text evidence="4">Belongs to the ABC transporter superfamily. ABCF family. EF3 (TC 3.A.1.121) subfamily.</text>
</comment>
<feature type="domain" description="ABC transporter" evidence="5">
    <location>
        <begin position="68"/>
        <end position="308"/>
    </location>
</feature>
<dbReference type="Gene3D" id="3.40.50.300">
    <property type="entry name" value="P-loop containing nucleotide triphosphate hydrolases"/>
    <property type="match status" value="2"/>
</dbReference>
<dbReference type="PROSITE" id="PS00211">
    <property type="entry name" value="ABC_TRANSPORTER_1"/>
    <property type="match status" value="1"/>
</dbReference>
<keyword evidence="7" id="KW-1185">Reference proteome</keyword>
<evidence type="ECO:0000256" key="2">
    <source>
        <dbReference type="ARBA" id="ARBA00022741"/>
    </source>
</evidence>
<dbReference type="CDD" id="cd03221">
    <property type="entry name" value="ABCF_EF-3"/>
    <property type="match status" value="2"/>
</dbReference>
<protein>
    <recommendedName>
        <fullName evidence="5">ABC transporter domain-containing protein</fullName>
    </recommendedName>
</protein>
<proteinExistence type="inferred from homology"/>
<dbReference type="EMBL" id="JACTNZ010000013">
    <property type="protein sequence ID" value="KAG5515580.1"/>
    <property type="molecule type" value="Genomic_DNA"/>
</dbReference>
<dbReference type="SMART" id="SM00382">
    <property type="entry name" value="AAA"/>
    <property type="match status" value="2"/>
</dbReference>
<evidence type="ECO:0000256" key="1">
    <source>
        <dbReference type="ARBA" id="ARBA00022737"/>
    </source>
</evidence>
<dbReference type="InterPro" id="IPR003593">
    <property type="entry name" value="AAA+_ATPase"/>
</dbReference>
<evidence type="ECO:0000259" key="5">
    <source>
        <dbReference type="PROSITE" id="PS50893"/>
    </source>
</evidence>
<dbReference type="InterPro" id="IPR003439">
    <property type="entry name" value="ABC_transporter-like_ATP-bd"/>
</dbReference>
<evidence type="ECO:0000256" key="3">
    <source>
        <dbReference type="ARBA" id="ARBA00022840"/>
    </source>
</evidence>
<evidence type="ECO:0000313" key="6">
    <source>
        <dbReference type="EMBL" id="KAG5515580.1"/>
    </source>
</evidence>
<dbReference type="FunFam" id="3.40.50.300:FF:000104">
    <property type="entry name" value="ATP-binding cassette sub-family F member 3"/>
    <property type="match status" value="1"/>
</dbReference>
<dbReference type="PROSITE" id="PS50893">
    <property type="entry name" value="ABC_TRANSPORTER_2"/>
    <property type="match status" value="2"/>
</dbReference>
<keyword evidence="1" id="KW-0677">Repeat</keyword>
<evidence type="ECO:0000256" key="4">
    <source>
        <dbReference type="ARBA" id="ARBA00061344"/>
    </source>
</evidence>
<dbReference type="PANTHER" id="PTHR19211">
    <property type="entry name" value="ATP-BINDING TRANSPORT PROTEIN-RELATED"/>
    <property type="match status" value="1"/>
</dbReference>
<dbReference type="Pfam" id="PF00005">
    <property type="entry name" value="ABC_tran"/>
    <property type="match status" value="2"/>
</dbReference>
<accession>A0AAV6HNI6</accession>
<dbReference type="Proteomes" id="UP000823749">
    <property type="component" value="Chromosome 13"/>
</dbReference>
<comment type="caution">
    <text evidence="6">The sequence shown here is derived from an EMBL/GenBank/DDBJ whole genome shotgun (WGS) entry which is preliminary data.</text>
</comment>
<dbReference type="GO" id="GO:0005524">
    <property type="term" value="F:ATP binding"/>
    <property type="evidence" value="ECO:0007669"/>
    <property type="project" value="UniProtKB-KW"/>
</dbReference>
<keyword evidence="2" id="KW-0547">Nucleotide-binding</keyword>
<dbReference type="SUPFAM" id="SSF52540">
    <property type="entry name" value="P-loop containing nucleoside triphosphate hydrolases"/>
    <property type="match status" value="2"/>
</dbReference>
<organism evidence="6 7">
    <name type="scientific">Rhododendron griersonianum</name>
    <dbReference type="NCBI Taxonomy" id="479676"/>
    <lineage>
        <taxon>Eukaryota</taxon>
        <taxon>Viridiplantae</taxon>
        <taxon>Streptophyta</taxon>
        <taxon>Embryophyta</taxon>
        <taxon>Tracheophyta</taxon>
        <taxon>Spermatophyta</taxon>
        <taxon>Magnoliopsida</taxon>
        <taxon>eudicotyledons</taxon>
        <taxon>Gunneridae</taxon>
        <taxon>Pentapetalae</taxon>
        <taxon>asterids</taxon>
        <taxon>Ericales</taxon>
        <taxon>Ericaceae</taxon>
        <taxon>Ericoideae</taxon>
        <taxon>Rhodoreae</taxon>
        <taxon>Rhododendron</taxon>
    </lineage>
</organism>
<dbReference type="Pfam" id="PF12848">
    <property type="entry name" value="ABC_tran_Xtn"/>
    <property type="match status" value="1"/>
</dbReference>
<keyword evidence="3" id="KW-0067">ATP-binding</keyword>
<dbReference type="GO" id="GO:0016887">
    <property type="term" value="F:ATP hydrolysis activity"/>
    <property type="evidence" value="ECO:0007669"/>
    <property type="project" value="InterPro"/>
</dbReference>
<dbReference type="AlphaFoldDB" id="A0AAV6HNI6"/>
<dbReference type="InterPro" id="IPR050611">
    <property type="entry name" value="ABCF"/>
</dbReference>
<dbReference type="PANTHER" id="PTHR19211:SF136">
    <property type="entry name" value="ABC TRANSPORTER F FAMILY MEMBER 1 ISOFORM X1"/>
    <property type="match status" value="1"/>
</dbReference>
<evidence type="ECO:0000313" key="7">
    <source>
        <dbReference type="Proteomes" id="UP000823749"/>
    </source>
</evidence>
<dbReference type="InterPro" id="IPR017871">
    <property type="entry name" value="ABC_transporter-like_CS"/>
</dbReference>